<proteinExistence type="predicted"/>
<evidence type="ECO:0000313" key="3">
    <source>
        <dbReference type="Proteomes" id="UP000050349"/>
    </source>
</evidence>
<evidence type="ECO:0008006" key="4">
    <source>
        <dbReference type="Google" id="ProtNLM"/>
    </source>
</evidence>
<keyword evidence="1" id="KW-0732">Signal</keyword>
<reference evidence="2 3" key="1">
    <citation type="submission" date="2015-09" db="EMBL/GenBank/DDBJ databases">
        <authorList>
            <person name="Jackson K.R."/>
            <person name="Lunt B.L."/>
            <person name="Fisher J.N.B."/>
            <person name="Gardner A.V."/>
            <person name="Bailey M.E."/>
            <person name="Deus L.M."/>
            <person name="Earl A.S."/>
            <person name="Gibby P.D."/>
            <person name="Hartmann K.A."/>
            <person name="Liu J.E."/>
            <person name="Manci A.M."/>
            <person name="Nielsen D.A."/>
            <person name="Solomon M.B."/>
            <person name="Breakwell D.P."/>
            <person name="Burnett S.H."/>
            <person name="Grose J.H."/>
        </authorList>
    </citation>
    <scope>NUCLEOTIDE SEQUENCE [LARGE SCALE GENOMIC DNA]</scope>
    <source>
        <strain evidence="2 3">S613</strain>
    </source>
</reference>
<dbReference type="Proteomes" id="UP000050349">
    <property type="component" value="Unassembled WGS sequence"/>
</dbReference>
<dbReference type="AlphaFoldDB" id="A0A0P8XL15"/>
<evidence type="ECO:0000256" key="1">
    <source>
        <dbReference type="SAM" id="SignalP"/>
    </source>
</evidence>
<evidence type="ECO:0000313" key="2">
    <source>
        <dbReference type="EMBL" id="KPU61072.1"/>
    </source>
</evidence>
<dbReference type="EMBL" id="LJXB01000061">
    <property type="protein sequence ID" value="KPU61072.1"/>
    <property type="molecule type" value="Genomic_DNA"/>
</dbReference>
<organism evidence="2 3">
    <name type="scientific">Pseudomonas fluorescens</name>
    <dbReference type="NCBI Taxonomy" id="294"/>
    <lineage>
        <taxon>Bacteria</taxon>
        <taxon>Pseudomonadati</taxon>
        <taxon>Pseudomonadota</taxon>
        <taxon>Gammaproteobacteria</taxon>
        <taxon>Pseudomonadales</taxon>
        <taxon>Pseudomonadaceae</taxon>
        <taxon>Pseudomonas</taxon>
    </lineage>
</organism>
<name>A0A0P8XL15_PSEFL</name>
<feature type="signal peptide" evidence="1">
    <location>
        <begin position="1"/>
        <end position="17"/>
    </location>
</feature>
<gene>
    <name evidence="2" type="ORF">AN403_5261</name>
</gene>
<feature type="chain" id="PRO_5006153989" description="Secreted protein" evidence="1">
    <location>
        <begin position="18"/>
        <end position="89"/>
    </location>
</feature>
<protein>
    <recommendedName>
        <fullName evidence="4">Secreted protein</fullName>
    </recommendedName>
</protein>
<accession>A0A0P8XL15</accession>
<comment type="caution">
    <text evidence="2">The sequence shown here is derived from an EMBL/GenBank/DDBJ whole genome shotgun (WGS) entry which is preliminary data.</text>
</comment>
<sequence>MLLMAMLMSCIFAPLKALITFRNDDLLDNEFAQASILDHFCIAMHKCLGSLDECFLRQHRDASEQCRPILIDVLEGQVFHCNRPVSTHS</sequence>